<dbReference type="AlphaFoldDB" id="A0A6C0J9S0"/>
<name>A0A6C0J9S0_9ZZZZ</name>
<evidence type="ECO:0000313" key="1">
    <source>
        <dbReference type="EMBL" id="QHU00374.1"/>
    </source>
</evidence>
<dbReference type="EMBL" id="MN740327">
    <property type="protein sequence ID" value="QHU00374.1"/>
    <property type="molecule type" value="Genomic_DNA"/>
</dbReference>
<accession>A0A6C0J9S0</accession>
<protein>
    <submittedName>
        <fullName evidence="1">Uncharacterized protein</fullName>
    </submittedName>
</protein>
<reference evidence="1" key="1">
    <citation type="journal article" date="2020" name="Nature">
        <title>Giant virus diversity and host interactions through global metagenomics.</title>
        <authorList>
            <person name="Schulz F."/>
            <person name="Roux S."/>
            <person name="Paez-Espino D."/>
            <person name="Jungbluth S."/>
            <person name="Walsh D.A."/>
            <person name="Denef V.J."/>
            <person name="McMahon K.D."/>
            <person name="Konstantinidis K.T."/>
            <person name="Eloe-Fadrosh E.A."/>
            <person name="Kyrpides N.C."/>
            <person name="Woyke T."/>
        </authorList>
    </citation>
    <scope>NUCLEOTIDE SEQUENCE</scope>
    <source>
        <strain evidence="1">GVMAG-M-3300025860-20</strain>
    </source>
</reference>
<proteinExistence type="predicted"/>
<organism evidence="1">
    <name type="scientific">viral metagenome</name>
    <dbReference type="NCBI Taxonomy" id="1070528"/>
    <lineage>
        <taxon>unclassified sequences</taxon>
        <taxon>metagenomes</taxon>
        <taxon>organismal metagenomes</taxon>
    </lineage>
</organism>
<sequence>MDIRIEKACSGATKANGGMNLPELKVYLSSVKPDINVKSMKRSVLIKDICNHISAKSSKPALPGLPGKPIKPKLPTTIKVTKVRKDGHVTVTIPTHIQNMFSVLPDLDREYGGLMDYKLGGEFESISLIAGAQNTIEAKEIPDYETMWHNHPTEPLEETSVPSTPDLANLIMRSVQVRLIFVKKRYICSKYCR</sequence>